<dbReference type="InterPro" id="IPR009003">
    <property type="entry name" value="Peptidase_S1_PA"/>
</dbReference>
<keyword evidence="11" id="KW-1185">Reference proteome</keyword>
<dbReference type="EMBL" id="JBJJXI010000153">
    <property type="protein sequence ID" value="KAL3385742.1"/>
    <property type="molecule type" value="Genomic_DNA"/>
</dbReference>
<dbReference type="InterPro" id="IPR001314">
    <property type="entry name" value="Peptidase_S1A"/>
</dbReference>
<comment type="subcellular location">
    <subcellularLocation>
        <location evidence="1">Secreted</location>
        <location evidence="1">Extracellular space</location>
    </subcellularLocation>
</comment>
<accession>A0ABD2VYP8</accession>
<dbReference type="Gene3D" id="2.40.10.10">
    <property type="entry name" value="Trypsin-like serine proteases"/>
    <property type="match status" value="1"/>
</dbReference>
<evidence type="ECO:0000256" key="1">
    <source>
        <dbReference type="ARBA" id="ARBA00004239"/>
    </source>
</evidence>
<dbReference type="InterPro" id="IPR050430">
    <property type="entry name" value="Peptidase_S1"/>
</dbReference>
<name>A0ABD2VYP8_9HYME</name>
<dbReference type="SUPFAM" id="SSF50494">
    <property type="entry name" value="Trypsin-like serine proteases"/>
    <property type="match status" value="1"/>
</dbReference>
<dbReference type="PROSITE" id="PS00135">
    <property type="entry name" value="TRYPSIN_SER"/>
    <property type="match status" value="1"/>
</dbReference>
<organism evidence="10 11">
    <name type="scientific">Trichogramma kaykai</name>
    <dbReference type="NCBI Taxonomy" id="54128"/>
    <lineage>
        <taxon>Eukaryota</taxon>
        <taxon>Metazoa</taxon>
        <taxon>Ecdysozoa</taxon>
        <taxon>Arthropoda</taxon>
        <taxon>Hexapoda</taxon>
        <taxon>Insecta</taxon>
        <taxon>Pterygota</taxon>
        <taxon>Neoptera</taxon>
        <taxon>Endopterygota</taxon>
        <taxon>Hymenoptera</taxon>
        <taxon>Apocrita</taxon>
        <taxon>Proctotrupomorpha</taxon>
        <taxon>Chalcidoidea</taxon>
        <taxon>Trichogrammatidae</taxon>
        <taxon>Trichogramma</taxon>
    </lineage>
</organism>
<feature type="chain" id="PRO_5044769968" description="Peptidase S1 domain-containing protein" evidence="8">
    <location>
        <begin position="21"/>
        <end position="281"/>
    </location>
</feature>
<dbReference type="PROSITE" id="PS00134">
    <property type="entry name" value="TRYPSIN_HIS"/>
    <property type="match status" value="1"/>
</dbReference>
<keyword evidence="4 7" id="KW-0378">Hydrolase</keyword>
<dbReference type="Pfam" id="PF00089">
    <property type="entry name" value="Trypsin"/>
    <property type="match status" value="1"/>
</dbReference>
<dbReference type="GO" id="GO:0005576">
    <property type="term" value="C:extracellular region"/>
    <property type="evidence" value="ECO:0007669"/>
    <property type="project" value="UniProtKB-SubCell"/>
</dbReference>
<comment type="caution">
    <text evidence="10">The sequence shown here is derived from an EMBL/GenBank/DDBJ whole genome shotgun (WGS) entry which is preliminary data.</text>
</comment>
<gene>
    <name evidence="10" type="ORF">TKK_018786</name>
</gene>
<evidence type="ECO:0000256" key="8">
    <source>
        <dbReference type="SAM" id="SignalP"/>
    </source>
</evidence>
<feature type="signal peptide" evidence="8">
    <location>
        <begin position="1"/>
        <end position="20"/>
    </location>
</feature>
<dbReference type="PANTHER" id="PTHR24276:SF91">
    <property type="entry name" value="AT26814P-RELATED"/>
    <property type="match status" value="1"/>
</dbReference>
<comment type="similarity">
    <text evidence="2">Belongs to the peptidase S1 family.</text>
</comment>
<dbReference type="FunFam" id="2.40.10.10:FF:000036">
    <property type="entry name" value="Trypsin beta"/>
    <property type="match status" value="1"/>
</dbReference>
<sequence>MSQLSIVLCVLGLFFGTNSAAPEFKDASNKIIGGDGAQIQDYPYQISMRWMTRGLSKPMHFCGGSLVSRQHVVTAAHCVERKSSPQAIANMRIYTGTSRSDSSTGQSHMVRSVAVHPGYRGAANTYLNDIAVVTLAEPVELTEMQAPIKLPSRDAQNGARAVITGWGYNQYSSQVTPMQLQRASMRLISSYHCEKSMPFAISSTQVCAFNSNGVGVCSGDSGGPLVSNGELVGVASYVIQCARGHPDVYTNVYPYVGFIKAIVKNDQAKASEEATEDTMDF</sequence>
<evidence type="ECO:0000256" key="3">
    <source>
        <dbReference type="ARBA" id="ARBA00022670"/>
    </source>
</evidence>
<proteinExistence type="inferred from homology"/>
<keyword evidence="5 7" id="KW-0720">Serine protease</keyword>
<evidence type="ECO:0000256" key="4">
    <source>
        <dbReference type="ARBA" id="ARBA00022801"/>
    </source>
</evidence>
<dbReference type="Proteomes" id="UP001627154">
    <property type="component" value="Unassembled WGS sequence"/>
</dbReference>
<dbReference type="InterPro" id="IPR018114">
    <property type="entry name" value="TRYPSIN_HIS"/>
</dbReference>
<evidence type="ECO:0000259" key="9">
    <source>
        <dbReference type="PROSITE" id="PS50240"/>
    </source>
</evidence>
<protein>
    <recommendedName>
        <fullName evidence="9">Peptidase S1 domain-containing protein</fullName>
    </recommendedName>
</protein>
<dbReference type="PROSITE" id="PS50240">
    <property type="entry name" value="TRYPSIN_DOM"/>
    <property type="match status" value="1"/>
</dbReference>
<dbReference type="FunFam" id="2.40.10.10:FF:000068">
    <property type="entry name" value="transmembrane protease serine 2"/>
    <property type="match status" value="1"/>
</dbReference>
<dbReference type="SMART" id="SM00020">
    <property type="entry name" value="Tryp_SPc"/>
    <property type="match status" value="1"/>
</dbReference>
<feature type="domain" description="Peptidase S1" evidence="9">
    <location>
        <begin position="31"/>
        <end position="264"/>
    </location>
</feature>
<keyword evidence="3 7" id="KW-0645">Protease</keyword>
<evidence type="ECO:0000313" key="11">
    <source>
        <dbReference type="Proteomes" id="UP001627154"/>
    </source>
</evidence>
<dbReference type="InterPro" id="IPR033116">
    <property type="entry name" value="TRYPSIN_SER"/>
</dbReference>
<evidence type="ECO:0000256" key="2">
    <source>
        <dbReference type="ARBA" id="ARBA00007664"/>
    </source>
</evidence>
<dbReference type="InterPro" id="IPR001254">
    <property type="entry name" value="Trypsin_dom"/>
</dbReference>
<dbReference type="InterPro" id="IPR043504">
    <property type="entry name" value="Peptidase_S1_PA_chymotrypsin"/>
</dbReference>
<reference evidence="10 11" key="1">
    <citation type="journal article" date="2024" name="bioRxiv">
        <title>A reference genome for Trichogramma kaykai: A tiny desert-dwelling parasitoid wasp with competing sex-ratio distorters.</title>
        <authorList>
            <person name="Culotta J."/>
            <person name="Lindsey A.R."/>
        </authorList>
    </citation>
    <scope>NUCLEOTIDE SEQUENCE [LARGE SCALE GENOMIC DNA]</scope>
    <source>
        <strain evidence="10 11">KSX58</strain>
    </source>
</reference>
<keyword evidence="8" id="KW-0732">Signal</keyword>
<keyword evidence="6" id="KW-1015">Disulfide bond</keyword>
<dbReference type="AlphaFoldDB" id="A0ABD2VYP8"/>
<dbReference type="GO" id="GO:0006508">
    <property type="term" value="P:proteolysis"/>
    <property type="evidence" value="ECO:0007669"/>
    <property type="project" value="UniProtKB-KW"/>
</dbReference>
<dbReference type="GO" id="GO:0008236">
    <property type="term" value="F:serine-type peptidase activity"/>
    <property type="evidence" value="ECO:0007669"/>
    <property type="project" value="UniProtKB-KW"/>
</dbReference>
<dbReference type="PANTHER" id="PTHR24276">
    <property type="entry name" value="POLYSERASE-RELATED"/>
    <property type="match status" value="1"/>
</dbReference>
<evidence type="ECO:0000256" key="6">
    <source>
        <dbReference type="ARBA" id="ARBA00023157"/>
    </source>
</evidence>
<evidence type="ECO:0000256" key="5">
    <source>
        <dbReference type="ARBA" id="ARBA00022825"/>
    </source>
</evidence>
<evidence type="ECO:0000256" key="7">
    <source>
        <dbReference type="RuleBase" id="RU363034"/>
    </source>
</evidence>
<dbReference type="CDD" id="cd00190">
    <property type="entry name" value="Tryp_SPc"/>
    <property type="match status" value="1"/>
</dbReference>
<evidence type="ECO:0000313" key="10">
    <source>
        <dbReference type="EMBL" id="KAL3385742.1"/>
    </source>
</evidence>
<dbReference type="PRINTS" id="PR00722">
    <property type="entry name" value="CHYMOTRYPSIN"/>
</dbReference>